<evidence type="ECO:0000256" key="17">
    <source>
        <dbReference type="SAM" id="MobiDB-lite"/>
    </source>
</evidence>
<evidence type="ECO:0000256" key="1">
    <source>
        <dbReference type="ARBA" id="ARBA00001946"/>
    </source>
</evidence>
<feature type="region of interest" description="Disordered" evidence="17">
    <location>
        <begin position="365"/>
        <end position="414"/>
    </location>
</feature>
<evidence type="ECO:0000259" key="18">
    <source>
        <dbReference type="PROSITE" id="PS50011"/>
    </source>
</evidence>
<dbReference type="InterPro" id="IPR011009">
    <property type="entry name" value="Kinase-like_dom_sf"/>
</dbReference>
<evidence type="ECO:0000256" key="15">
    <source>
        <dbReference type="RuleBase" id="RU000304"/>
    </source>
</evidence>
<dbReference type="InterPro" id="IPR017441">
    <property type="entry name" value="Protein_kinase_ATP_BS"/>
</dbReference>
<keyword evidence="10" id="KW-0131">Cell cycle</keyword>
<comment type="activity regulation">
    <text evidence="16">Activated by threonine and tyrosine phosphorylation.</text>
</comment>
<accession>W3X7Z3</accession>
<dbReference type="RefSeq" id="XP_007833060.1">
    <property type="nucleotide sequence ID" value="XM_007834869.1"/>
</dbReference>
<dbReference type="Pfam" id="PF00069">
    <property type="entry name" value="Pkinase"/>
    <property type="match status" value="1"/>
</dbReference>
<dbReference type="FunFam" id="3.30.200.20:FF:000157">
    <property type="entry name" value="Mitogen-activated protein kinase"/>
    <property type="match status" value="1"/>
</dbReference>
<comment type="catalytic activity">
    <reaction evidence="11">
        <text>L-threonyl-[protein] + ATP = O-phospho-L-threonyl-[protein] + ADP + H(+)</text>
        <dbReference type="Rhea" id="RHEA:46608"/>
        <dbReference type="Rhea" id="RHEA-COMP:11060"/>
        <dbReference type="Rhea" id="RHEA-COMP:11605"/>
        <dbReference type="ChEBI" id="CHEBI:15378"/>
        <dbReference type="ChEBI" id="CHEBI:30013"/>
        <dbReference type="ChEBI" id="CHEBI:30616"/>
        <dbReference type="ChEBI" id="CHEBI:61977"/>
        <dbReference type="ChEBI" id="CHEBI:456216"/>
        <dbReference type="EC" id="2.7.11.24"/>
    </reaction>
    <physiologicalReaction direction="left-to-right" evidence="11">
        <dbReference type="Rhea" id="RHEA:46609"/>
    </physiologicalReaction>
</comment>
<dbReference type="PRINTS" id="PR01771">
    <property type="entry name" value="ERK3ERK4MAPK"/>
</dbReference>
<keyword evidence="7 16" id="KW-0418">Kinase</keyword>
<dbReference type="STRING" id="1229662.W3X7Z3"/>
<keyword evidence="4" id="KW-0597">Phosphoprotein</keyword>
<evidence type="ECO:0000256" key="6">
    <source>
        <dbReference type="ARBA" id="ARBA00022741"/>
    </source>
</evidence>
<evidence type="ECO:0000256" key="13">
    <source>
        <dbReference type="ARBA" id="ARBA00061056"/>
    </source>
</evidence>
<dbReference type="FunFam" id="1.10.510.10:FF:000013">
    <property type="entry name" value="Mitogen-activated protein kinase"/>
    <property type="match status" value="1"/>
</dbReference>
<dbReference type="InterPro" id="IPR000719">
    <property type="entry name" value="Prot_kinase_dom"/>
</dbReference>
<dbReference type="KEGG" id="pfy:PFICI_06288"/>
<evidence type="ECO:0000256" key="16">
    <source>
        <dbReference type="RuleBase" id="RU361165"/>
    </source>
</evidence>
<evidence type="ECO:0000256" key="11">
    <source>
        <dbReference type="ARBA" id="ARBA00047919"/>
    </source>
</evidence>
<evidence type="ECO:0000313" key="19">
    <source>
        <dbReference type="EMBL" id="ETS81286.1"/>
    </source>
</evidence>
<evidence type="ECO:0000256" key="2">
    <source>
        <dbReference type="ARBA" id="ARBA00012411"/>
    </source>
</evidence>
<dbReference type="eggNOG" id="KOG0660">
    <property type="taxonomic scope" value="Eukaryota"/>
</dbReference>
<organism evidence="19 20">
    <name type="scientific">Pestalotiopsis fici (strain W106-1 / CGMCC3.15140)</name>
    <dbReference type="NCBI Taxonomy" id="1229662"/>
    <lineage>
        <taxon>Eukaryota</taxon>
        <taxon>Fungi</taxon>
        <taxon>Dikarya</taxon>
        <taxon>Ascomycota</taxon>
        <taxon>Pezizomycotina</taxon>
        <taxon>Sordariomycetes</taxon>
        <taxon>Xylariomycetidae</taxon>
        <taxon>Amphisphaeriales</taxon>
        <taxon>Sporocadaceae</taxon>
        <taxon>Pestalotiopsis</taxon>
    </lineage>
</organism>
<comment type="cofactor">
    <cofactor evidence="1 16">
        <name>Mg(2+)</name>
        <dbReference type="ChEBI" id="CHEBI:18420"/>
    </cofactor>
</comment>
<evidence type="ECO:0000256" key="5">
    <source>
        <dbReference type="ARBA" id="ARBA00022679"/>
    </source>
</evidence>
<dbReference type="InterPro" id="IPR008271">
    <property type="entry name" value="Ser/Thr_kinase_AS"/>
</dbReference>
<dbReference type="HOGENOM" id="CLU_000288_181_1_1"/>
<evidence type="ECO:0000256" key="9">
    <source>
        <dbReference type="ARBA" id="ARBA00022842"/>
    </source>
</evidence>
<dbReference type="GO" id="GO:0004707">
    <property type="term" value="F:MAP kinase activity"/>
    <property type="evidence" value="ECO:0007669"/>
    <property type="project" value="UniProtKB-EC"/>
</dbReference>
<evidence type="ECO:0000256" key="4">
    <source>
        <dbReference type="ARBA" id="ARBA00022553"/>
    </source>
</evidence>
<dbReference type="SUPFAM" id="SSF56112">
    <property type="entry name" value="Protein kinase-like (PK-like)"/>
    <property type="match status" value="1"/>
</dbReference>
<dbReference type="InterPro" id="IPR008350">
    <property type="entry name" value="MAPK_ERK3/4"/>
</dbReference>
<keyword evidence="9 16" id="KW-0460">Magnesium</keyword>
<dbReference type="InParanoid" id="W3X7Z3"/>
<evidence type="ECO:0000256" key="8">
    <source>
        <dbReference type="ARBA" id="ARBA00022840"/>
    </source>
</evidence>
<keyword evidence="6 14" id="KW-0547">Nucleotide-binding</keyword>
<comment type="similarity">
    <text evidence="13 16">Belongs to the protein kinase superfamily. Ser/Thr protein kinase family. MAP kinase subfamily.</text>
</comment>
<feature type="binding site" evidence="14">
    <location>
        <position position="53"/>
    </location>
    <ligand>
        <name>ATP</name>
        <dbReference type="ChEBI" id="CHEBI:30616"/>
    </ligand>
</feature>
<dbReference type="PANTHER" id="PTHR24055">
    <property type="entry name" value="MITOGEN-ACTIVATED PROTEIN KINASE"/>
    <property type="match status" value="1"/>
</dbReference>
<dbReference type="SMR" id="W3X7Z3"/>
<dbReference type="SMART" id="SM00220">
    <property type="entry name" value="S_TKc"/>
    <property type="match status" value="1"/>
</dbReference>
<dbReference type="OMA" id="IIWREAL"/>
<dbReference type="EC" id="2.7.11.24" evidence="2 16"/>
<dbReference type="Proteomes" id="UP000030651">
    <property type="component" value="Unassembled WGS sequence"/>
</dbReference>
<dbReference type="PROSITE" id="PS01351">
    <property type="entry name" value="MAPK"/>
    <property type="match status" value="1"/>
</dbReference>
<evidence type="ECO:0000256" key="3">
    <source>
        <dbReference type="ARBA" id="ARBA00022527"/>
    </source>
</evidence>
<dbReference type="InterPro" id="IPR050117">
    <property type="entry name" value="MAPK"/>
</dbReference>
<protein>
    <recommendedName>
        <fullName evidence="2 16">Mitogen-activated protein kinase</fullName>
        <ecNumber evidence="2 16">2.7.11.24</ecNumber>
    </recommendedName>
</protein>
<keyword evidence="3 15" id="KW-0723">Serine/threonine-protein kinase</keyword>
<evidence type="ECO:0000256" key="7">
    <source>
        <dbReference type="ARBA" id="ARBA00022777"/>
    </source>
</evidence>
<dbReference type="PROSITE" id="PS50011">
    <property type="entry name" value="PROTEIN_KINASE_DOM"/>
    <property type="match status" value="1"/>
</dbReference>
<dbReference type="PROSITE" id="PS00108">
    <property type="entry name" value="PROTEIN_KINASE_ST"/>
    <property type="match status" value="1"/>
</dbReference>
<comment type="catalytic activity">
    <reaction evidence="12">
        <text>L-seryl-[protein] + ATP = O-phospho-L-seryl-[protein] + ADP + H(+)</text>
        <dbReference type="Rhea" id="RHEA:17989"/>
        <dbReference type="Rhea" id="RHEA-COMP:9863"/>
        <dbReference type="Rhea" id="RHEA-COMP:11604"/>
        <dbReference type="ChEBI" id="CHEBI:15378"/>
        <dbReference type="ChEBI" id="CHEBI:29999"/>
        <dbReference type="ChEBI" id="CHEBI:30616"/>
        <dbReference type="ChEBI" id="CHEBI:83421"/>
        <dbReference type="ChEBI" id="CHEBI:456216"/>
        <dbReference type="EC" id="2.7.11.24"/>
    </reaction>
    <physiologicalReaction direction="left-to-right" evidence="12">
        <dbReference type="Rhea" id="RHEA:17990"/>
    </physiologicalReaction>
</comment>
<dbReference type="Gene3D" id="3.30.200.20">
    <property type="entry name" value="Phosphorylase Kinase, domain 1"/>
    <property type="match status" value="1"/>
</dbReference>
<dbReference type="FunCoup" id="W3X7Z3">
    <property type="interactions" value="328"/>
</dbReference>
<keyword evidence="5 16" id="KW-0808">Transferase</keyword>
<dbReference type="PROSITE" id="PS00107">
    <property type="entry name" value="PROTEIN_KINASE_ATP"/>
    <property type="match status" value="1"/>
</dbReference>
<dbReference type="EMBL" id="KI912112">
    <property type="protein sequence ID" value="ETS81286.1"/>
    <property type="molecule type" value="Genomic_DNA"/>
</dbReference>
<evidence type="ECO:0000256" key="14">
    <source>
        <dbReference type="PROSITE-ProRule" id="PRU10141"/>
    </source>
</evidence>
<proteinExistence type="inferred from homology"/>
<evidence type="ECO:0000256" key="12">
    <source>
        <dbReference type="ARBA" id="ARBA00048130"/>
    </source>
</evidence>
<feature type="domain" description="Protein kinase" evidence="18">
    <location>
        <begin position="23"/>
        <end position="314"/>
    </location>
</feature>
<dbReference type="Gene3D" id="1.10.510.10">
    <property type="entry name" value="Transferase(Phosphotransferase) domain 1"/>
    <property type="match status" value="1"/>
</dbReference>
<feature type="compositionally biased region" description="Basic and acidic residues" evidence="17">
    <location>
        <begin position="390"/>
        <end position="399"/>
    </location>
</feature>
<dbReference type="GO" id="GO:0006950">
    <property type="term" value="P:response to stress"/>
    <property type="evidence" value="ECO:0007669"/>
    <property type="project" value="UniProtKB-ARBA"/>
</dbReference>
<dbReference type="GeneID" id="19271301"/>
<reference evidence="20" key="1">
    <citation type="journal article" date="2015" name="BMC Genomics">
        <title>Genomic and transcriptomic analysis of the endophytic fungus Pestalotiopsis fici reveals its lifestyle and high potential for synthesis of natural products.</title>
        <authorList>
            <person name="Wang X."/>
            <person name="Zhang X."/>
            <person name="Liu L."/>
            <person name="Xiang M."/>
            <person name="Wang W."/>
            <person name="Sun X."/>
            <person name="Che Y."/>
            <person name="Guo L."/>
            <person name="Liu G."/>
            <person name="Guo L."/>
            <person name="Wang C."/>
            <person name="Yin W.B."/>
            <person name="Stadler M."/>
            <person name="Zhang X."/>
            <person name="Liu X."/>
        </authorList>
    </citation>
    <scope>NUCLEOTIDE SEQUENCE [LARGE SCALE GENOMIC DNA]</scope>
    <source>
        <strain evidence="20">W106-1 / CGMCC3.15140</strain>
    </source>
</reference>
<dbReference type="AlphaFoldDB" id="W3X7Z3"/>
<keyword evidence="8 14" id="KW-0067">ATP-binding</keyword>
<dbReference type="CDD" id="cd07857">
    <property type="entry name" value="STKc_MPK1"/>
    <property type="match status" value="1"/>
</dbReference>
<dbReference type="InterPro" id="IPR003527">
    <property type="entry name" value="MAP_kinase_CS"/>
</dbReference>
<dbReference type="OrthoDB" id="192887at2759"/>
<keyword evidence="20" id="KW-1185">Reference proteome</keyword>
<evidence type="ECO:0000256" key="10">
    <source>
        <dbReference type="ARBA" id="ARBA00023306"/>
    </source>
</evidence>
<sequence length="414" mass="46902">MAELQGRKVFKVFNQDFIVEDTYTVTKELGQGAYGIVCAAVHNATSEGVAIKKITNIFSKKILAKRALREIKLLEHFRGHRNITCLYDMDIPRPSQFNEAYLYEELMETDLAAIIRSGQPLTDAHFQSFIYQILCGLKYIHSANVLHRDLKPGNLLVNADCELKIADFGLARGFSIDPEENAGYMTEYVATRWYRAPEIMLSFQNYTKAIDVWSVGCILAELLGGRPFFKGRDYVDQLNQILHILGTPNEETLSRIGSPRAQEYVRNLPYMPRKPFPSLFPNANASANDLLDAMLAFDPSSRITVEAALEHPYLQIWHDASDEPDCPRTFDFAFEVVDEVADMRQMILDEVSRFRQLVRTVPDANNQDNLARQDQPGQVPMPPSGIPDQWKAEDPRPQEYPHSTGALEAELGGR</sequence>
<evidence type="ECO:0000313" key="20">
    <source>
        <dbReference type="Proteomes" id="UP000030651"/>
    </source>
</evidence>
<name>W3X7Z3_PESFW</name>
<dbReference type="GO" id="GO:0005524">
    <property type="term" value="F:ATP binding"/>
    <property type="evidence" value="ECO:0007669"/>
    <property type="project" value="UniProtKB-UniRule"/>
</dbReference>
<feature type="compositionally biased region" description="Polar residues" evidence="17">
    <location>
        <begin position="365"/>
        <end position="376"/>
    </location>
</feature>
<gene>
    <name evidence="19" type="ORF">PFICI_06288</name>
</gene>
<dbReference type="GO" id="GO:0106310">
    <property type="term" value="F:protein serine kinase activity"/>
    <property type="evidence" value="ECO:0007669"/>
    <property type="project" value="RHEA"/>
</dbReference>